<evidence type="ECO:0000313" key="2">
    <source>
        <dbReference type="Proteomes" id="UP001218218"/>
    </source>
</evidence>
<reference evidence="1" key="1">
    <citation type="submission" date="2023-03" db="EMBL/GenBank/DDBJ databases">
        <title>Massive genome expansion in bonnet fungi (Mycena s.s.) driven by repeated elements and novel gene families across ecological guilds.</title>
        <authorList>
            <consortium name="Lawrence Berkeley National Laboratory"/>
            <person name="Harder C.B."/>
            <person name="Miyauchi S."/>
            <person name="Viragh M."/>
            <person name="Kuo A."/>
            <person name="Thoen E."/>
            <person name="Andreopoulos B."/>
            <person name="Lu D."/>
            <person name="Skrede I."/>
            <person name="Drula E."/>
            <person name="Henrissat B."/>
            <person name="Morin E."/>
            <person name="Kohler A."/>
            <person name="Barry K."/>
            <person name="LaButti K."/>
            <person name="Morin E."/>
            <person name="Salamov A."/>
            <person name="Lipzen A."/>
            <person name="Mereny Z."/>
            <person name="Hegedus B."/>
            <person name="Baldrian P."/>
            <person name="Stursova M."/>
            <person name="Weitz H."/>
            <person name="Taylor A."/>
            <person name="Grigoriev I.V."/>
            <person name="Nagy L.G."/>
            <person name="Martin F."/>
            <person name="Kauserud H."/>
        </authorList>
    </citation>
    <scope>NUCLEOTIDE SEQUENCE</scope>
    <source>
        <strain evidence="1">CBHHK002</strain>
    </source>
</reference>
<comment type="caution">
    <text evidence="1">The sequence shown here is derived from an EMBL/GenBank/DDBJ whole genome shotgun (WGS) entry which is preliminary data.</text>
</comment>
<keyword evidence="2" id="KW-1185">Reference proteome</keyword>
<dbReference type="EMBL" id="JARIHO010000043">
    <property type="protein sequence ID" value="KAJ7325751.1"/>
    <property type="molecule type" value="Genomic_DNA"/>
</dbReference>
<protein>
    <submittedName>
        <fullName evidence="1">Uncharacterized protein</fullName>
    </submittedName>
</protein>
<organism evidence="1 2">
    <name type="scientific">Mycena albidolilacea</name>
    <dbReference type="NCBI Taxonomy" id="1033008"/>
    <lineage>
        <taxon>Eukaryota</taxon>
        <taxon>Fungi</taxon>
        <taxon>Dikarya</taxon>
        <taxon>Basidiomycota</taxon>
        <taxon>Agaricomycotina</taxon>
        <taxon>Agaricomycetes</taxon>
        <taxon>Agaricomycetidae</taxon>
        <taxon>Agaricales</taxon>
        <taxon>Marasmiineae</taxon>
        <taxon>Mycenaceae</taxon>
        <taxon>Mycena</taxon>
    </lineage>
</organism>
<dbReference type="AlphaFoldDB" id="A0AAD6ZJ57"/>
<gene>
    <name evidence="1" type="ORF">DFH08DRAFT_816828</name>
</gene>
<dbReference type="Proteomes" id="UP001218218">
    <property type="component" value="Unassembled WGS sequence"/>
</dbReference>
<name>A0AAD6ZJ57_9AGAR</name>
<evidence type="ECO:0000313" key="1">
    <source>
        <dbReference type="EMBL" id="KAJ7325751.1"/>
    </source>
</evidence>
<accession>A0AAD6ZJ57</accession>
<proteinExistence type="predicted"/>
<sequence>MAADSGLTPFKLILIRLLLLVLEAGVTVIDALHAISELSQDIYLLSQLAIDHLDRFDDFPHLPEGKKFKSWQVLHSKISFIYGWKCQTTWQRWGCRDFNVRKLGLWGSRRVTYSGFTKEPSRTD</sequence>